<feature type="binding site" evidence="8">
    <location>
        <position position="24"/>
    </location>
    <ligand>
        <name>glutathione</name>
        <dbReference type="ChEBI" id="CHEBI:57925"/>
    </ligand>
</feature>
<dbReference type="FunFam" id="3.40.30.10:FF:000005">
    <property type="entry name" value="Glutaredoxin 5"/>
    <property type="match status" value="1"/>
</dbReference>
<reference evidence="11 12" key="2">
    <citation type="submission" date="2018-06" db="EMBL/GenBank/DDBJ databases">
        <title>Metagenomic assembly of (sub)arctic Cyanobacteria and their associated microbiome from non-axenic cultures.</title>
        <authorList>
            <person name="Baurain D."/>
        </authorList>
    </citation>
    <scope>NUCLEOTIDE SEQUENCE [LARGE SCALE GENOMIC DNA]</scope>
    <source>
        <strain evidence="11">ULC066bin1</strain>
    </source>
</reference>
<dbReference type="InterPro" id="IPR004480">
    <property type="entry name" value="Monothiol_GRX-rel"/>
</dbReference>
<dbReference type="GO" id="GO:0015036">
    <property type="term" value="F:disulfide oxidoreductase activity"/>
    <property type="evidence" value="ECO:0007669"/>
    <property type="project" value="InterPro"/>
</dbReference>
<evidence type="ECO:0000256" key="7">
    <source>
        <dbReference type="PIRNR" id="PIRNR005894"/>
    </source>
</evidence>
<dbReference type="PANTHER" id="PTHR10293:SF72">
    <property type="entry name" value="MONOTHIOL GLUTAREDOXIN-S14, CHLOROPLASTIC"/>
    <property type="match status" value="1"/>
</dbReference>
<feature type="binding site" evidence="9">
    <location>
        <position position="32"/>
    </location>
    <ligand>
        <name>[2Fe-2S] cluster</name>
        <dbReference type="ChEBI" id="CHEBI:190135"/>
        <note>ligand shared between dimeric partners</note>
    </ligand>
</feature>
<sequence length="108" mass="11946">MLSPILQTKIESQINNNKIMLYIKGTPQQPQCGFSAAVVQVFNALGHPYETDNILEDGELRQGLKEFSSWPTFPQVYVGGEFVGGCDIVMELNNRGELATIVQEAISK</sequence>
<dbReference type="InterPro" id="IPR002109">
    <property type="entry name" value="Glutaredoxin"/>
</dbReference>
<dbReference type="GO" id="GO:0046872">
    <property type="term" value="F:metal ion binding"/>
    <property type="evidence" value="ECO:0007669"/>
    <property type="project" value="UniProtKB-KW"/>
</dbReference>
<dbReference type="SUPFAM" id="SSF52833">
    <property type="entry name" value="Thioredoxin-like"/>
    <property type="match status" value="1"/>
</dbReference>
<dbReference type="NCBIfam" id="TIGR00365">
    <property type="entry name" value="Grx4 family monothiol glutaredoxin"/>
    <property type="match status" value="1"/>
</dbReference>
<evidence type="ECO:0000256" key="2">
    <source>
        <dbReference type="ARBA" id="ARBA00022714"/>
    </source>
</evidence>
<keyword evidence="5 9" id="KW-0411">Iron-sulfur</keyword>
<organism evidence="11 12">
    <name type="scientific">Pseudanabaena frigida</name>
    <dbReference type="NCBI Taxonomy" id="945775"/>
    <lineage>
        <taxon>Bacteria</taxon>
        <taxon>Bacillati</taxon>
        <taxon>Cyanobacteriota</taxon>
        <taxon>Cyanophyceae</taxon>
        <taxon>Pseudanabaenales</taxon>
        <taxon>Pseudanabaenaceae</taxon>
        <taxon>Pseudanabaena</taxon>
    </lineage>
</organism>
<dbReference type="EMBL" id="QBML01000003">
    <property type="protein sequence ID" value="PZO44270.1"/>
    <property type="molecule type" value="Genomic_DNA"/>
</dbReference>
<dbReference type="PROSITE" id="PS51354">
    <property type="entry name" value="GLUTAREDOXIN_2"/>
    <property type="match status" value="1"/>
</dbReference>
<feature type="binding site" evidence="8">
    <location>
        <position position="61"/>
    </location>
    <ligand>
        <name>glutathione</name>
        <dbReference type="ChEBI" id="CHEBI:57925"/>
    </ligand>
</feature>
<dbReference type="InterPro" id="IPR014434">
    <property type="entry name" value="Monothiol_GRX"/>
</dbReference>
<evidence type="ECO:0000313" key="12">
    <source>
        <dbReference type="Proteomes" id="UP000249467"/>
    </source>
</evidence>
<dbReference type="PANTHER" id="PTHR10293">
    <property type="entry name" value="GLUTAREDOXIN FAMILY MEMBER"/>
    <property type="match status" value="1"/>
</dbReference>
<dbReference type="GO" id="GO:0051537">
    <property type="term" value="F:2 iron, 2 sulfur cluster binding"/>
    <property type="evidence" value="ECO:0007669"/>
    <property type="project" value="UniProtKB-KW"/>
</dbReference>
<dbReference type="Pfam" id="PF00462">
    <property type="entry name" value="Glutaredoxin"/>
    <property type="match status" value="1"/>
</dbReference>
<dbReference type="Proteomes" id="UP000249467">
    <property type="component" value="Unassembled WGS sequence"/>
</dbReference>
<evidence type="ECO:0000256" key="9">
    <source>
        <dbReference type="PIRSR" id="PIRSR005894-2"/>
    </source>
</evidence>
<feature type="binding site" evidence="8">
    <location>
        <position position="73"/>
    </location>
    <ligand>
        <name>glutathione</name>
        <dbReference type="ChEBI" id="CHEBI:57925"/>
    </ligand>
</feature>
<comment type="caution">
    <text evidence="11">The sequence shown here is derived from an EMBL/GenBank/DDBJ whole genome shotgun (WGS) entry which is preliminary data.</text>
</comment>
<evidence type="ECO:0000259" key="10">
    <source>
        <dbReference type="Pfam" id="PF00462"/>
    </source>
</evidence>
<name>A0A2W4WIB2_9CYAN</name>
<keyword evidence="6" id="KW-0676">Redox-active center</keyword>
<feature type="domain" description="Glutaredoxin" evidence="10">
    <location>
        <begin position="19"/>
        <end position="83"/>
    </location>
</feature>
<proteinExistence type="inferred from homology"/>
<comment type="similarity">
    <text evidence="1 7">Belongs to the glutaredoxin family. Monothiol subfamily.</text>
</comment>
<evidence type="ECO:0000256" key="5">
    <source>
        <dbReference type="ARBA" id="ARBA00023014"/>
    </source>
</evidence>
<dbReference type="InterPro" id="IPR036249">
    <property type="entry name" value="Thioredoxin-like_sf"/>
</dbReference>
<evidence type="ECO:0000256" key="1">
    <source>
        <dbReference type="ARBA" id="ARBA00009630"/>
    </source>
</evidence>
<keyword evidence="3 9" id="KW-0479">Metal-binding</keyword>
<dbReference type="InterPro" id="IPR033658">
    <property type="entry name" value="GRX_PICOT-like"/>
</dbReference>
<dbReference type="CDD" id="cd03028">
    <property type="entry name" value="GRX_PICOT_like"/>
    <property type="match status" value="1"/>
</dbReference>
<evidence type="ECO:0000313" key="11">
    <source>
        <dbReference type="EMBL" id="PZO44270.1"/>
    </source>
</evidence>
<reference evidence="11 12" key="1">
    <citation type="submission" date="2018-04" db="EMBL/GenBank/DDBJ databases">
        <authorList>
            <person name="Go L.Y."/>
            <person name="Mitchell J.A."/>
        </authorList>
    </citation>
    <scope>NUCLEOTIDE SEQUENCE [LARGE SCALE GENOMIC DNA]</scope>
    <source>
        <strain evidence="11">ULC066bin1</strain>
    </source>
</reference>
<dbReference type="Gene3D" id="3.40.30.10">
    <property type="entry name" value="Glutaredoxin"/>
    <property type="match status" value="1"/>
</dbReference>
<accession>A0A2W4WIB2</accession>
<evidence type="ECO:0000256" key="3">
    <source>
        <dbReference type="ARBA" id="ARBA00022723"/>
    </source>
</evidence>
<dbReference type="PIRSF" id="PIRSF005894">
    <property type="entry name" value="Monothiol_GRX"/>
    <property type="match status" value="1"/>
</dbReference>
<protein>
    <recommendedName>
        <fullName evidence="7">Glutaredoxin</fullName>
    </recommendedName>
</protein>
<keyword evidence="2 9" id="KW-0001">2Fe-2S</keyword>
<feature type="binding site" evidence="8">
    <location>
        <begin position="86"/>
        <end position="87"/>
    </location>
    <ligand>
        <name>glutathione</name>
        <dbReference type="ChEBI" id="CHEBI:57925"/>
    </ligand>
</feature>
<evidence type="ECO:0000256" key="4">
    <source>
        <dbReference type="ARBA" id="ARBA00023004"/>
    </source>
</evidence>
<keyword evidence="4 9" id="KW-0408">Iron</keyword>
<gene>
    <name evidence="11" type="primary">grxD</name>
    <name evidence="11" type="ORF">DCF19_03455</name>
</gene>
<dbReference type="AlphaFoldDB" id="A0A2W4WIB2"/>
<evidence type="ECO:0000256" key="6">
    <source>
        <dbReference type="ARBA" id="ARBA00023284"/>
    </source>
</evidence>
<evidence type="ECO:0000256" key="8">
    <source>
        <dbReference type="PIRSR" id="PIRSR005894-1"/>
    </source>
</evidence>